<keyword evidence="4 10" id="KW-0808">Transferase</keyword>
<dbReference type="GO" id="GO:0005524">
    <property type="term" value="F:ATP binding"/>
    <property type="evidence" value="ECO:0007669"/>
    <property type="project" value="UniProtKB-UniRule"/>
</dbReference>
<dbReference type="PANTHER" id="PTHR11088">
    <property type="entry name" value="TRNA DIMETHYLALLYLTRANSFERASE"/>
    <property type="match status" value="1"/>
</dbReference>
<comment type="caution">
    <text evidence="14">The sequence shown here is derived from an EMBL/GenBank/DDBJ whole genome shotgun (WGS) entry which is preliminary data.</text>
</comment>
<evidence type="ECO:0000313" key="14">
    <source>
        <dbReference type="EMBL" id="MBB5033003.1"/>
    </source>
</evidence>
<dbReference type="InterPro" id="IPR018022">
    <property type="entry name" value="IPT"/>
</dbReference>
<dbReference type="RefSeq" id="WP_184339927.1">
    <property type="nucleotide sequence ID" value="NZ_JACHIG010000005.1"/>
</dbReference>
<dbReference type="GO" id="GO:0006400">
    <property type="term" value="P:tRNA modification"/>
    <property type="evidence" value="ECO:0007669"/>
    <property type="project" value="TreeGrafter"/>
</dbReference>
<evidence type="ECO:0000256" key="9">
    <source>
        <dbReference type="ARBA" id="ARBA00049563"/>
    </source>
</evidence>
<evidence type="ECO:0000256" key="6">
    <source>
        <dbReference type="ARBA" id="ARBA00022741"/>
    </source>
</evidence>
<evidence type="ECO:0000256" key="12">
    <source>
        <dbReference type="RuleBase" id="RU003784"/>
    </source>
</evidence>
<evidence type="ECO:0000256" key="13">
    <source>
        <dbReference type="RuleBase" id="RU003785"/>
    </source>
</evidence>
<organism evidence="14 15">
    <name type="scientific">Prosthecobacter vanneervenii</name>
    <dbReference type="NCBI Taxonomy" id="48466"/>
    <lineage>
        <taxon>Bacteria</taxon>
        <taxon>Pseudomonadati</taxon>
        <taxon>Verrucomicrobiota</taxon>
        <taxon>Verrucomicrobiia</taxon>
        <taxon>Verrucomicrobiales</taxon>
        <taxon>Verrucomicrobiaceae</taxon>
        <taxon>Prosthecobacter</taxon>
    </lineage>
</organism>
<comment type="subunit">
    <text evidence="10">Monomer.</text>
</comment>
<dbReference type="HAMAP" id="MF_00185">
    <property type="entry name" value="IPP_trans"/>
    <property type="match status" value="1"/>
</dbReference>
<keyword evidence="7 10" id="KW-0067">ATP-binding</keyword>
<dbReference type="InterPro" id="IPR039657">
    <property type="entry name" value="Dimethylallyltransferase"/>
</dbReference>
<evidence type="ECO:0000256" key="1">
    <source>
        <dbReference type="ARBA" id="ARBA00001946"/>
    </source>
</evidence>
<feature type="site" description="Interaction with substrate tRNA" evidence="10">
    <location>
        <position position="132"/>
    </location>
</feature>
<dbReference type="EMBL" id="JACHIG010000005">
    <property type="protein sequence ID" value="MBB5033003.1"/>
    <property type="molecule type" value="Genomic_DNA"/>
</dbReference>
<evidence type="ECO:0000256" key="3">
    <source>
        <dbReference type="ARBA" id="ARBA00005842"/>
    </source>
</evidence>
<reference evidence="14 15" key="1">
    <citation type="submission" date="2020-08" db="EMBL/GenBank/DDBJ databases">
        <title>Genomic Encyclopedia of Type Strains, Phase IV (KMG-IV): sequencing the most valuable type-strain genomes for metagenomic binning, comparative biology and taxonomic classification.</title>
        <authorList>
            <person name="Goeker M."/>
        </authorList>
    </citation>
    <scope>NUCLEOTIDE SEQUENCE [LARGE SCALE GENOMIC DNA]</scope>
    <source>
        <strain evidence="14 15">DSM 12252</strain>
    </source>
</reference>
<dbReference type="PANTHER" id="PTHR11088:SF60">
    <property type="entry name" value="TRNA DIMETHYLALLYLTRANSFERASE"/>
    <property type="match status" value="1"/>
</dbReference>
<accession>A0A7W8DK99</accession>
<keyword evidence="6 10" id="KW-0547">Nucleotide-binding</keyword>
<protein>
    <recommendedName>
        <fullName evidence="10">tRNA dimethylallyltransferase</fullName>
        <ecNumber evidence="10">2.5.1.75</ecNumber>
    </recommendedName>
    <alternativeName>
        <fullName evidence="10">Dimethylallyl diphosphate:tRNA dimethylallyltransferase</fullName>
        <shortName evidence="10">DMAPP:tRNA dimethylallyltransferase</shortName>
        <shortName evidence="10">DMATase</shortName>
    </alternativeName>
    <alternativeName>
        <fullName evidence="10">Isopentenyl-diphosphate:tRNA isopentenyltransferase</fullName>
        <shortName evidence="10">IPP transferase</shortName>
        <shortName evidence="10">IPPT</shortName>
        <shortName evidence="10">IPTase</shortName>
    </alternativeName>
</protein>
<dbReference type="InterPro" id="IPR027417">
    <property type="entry name" value="P-loop_NTPase"/>
</dbReference>
<dbReference type="Gene3D" id="3.40.50.300">
    <property type="entry name" value="P-loop containing nucleotide triphosphate hydrolases"/>
    <property type="match status" value="1"/>
</dbReference>
<evidence type="ECO:0000256" key="5">
    <source>
        <dbReference type="ARBA" id="ARBA00022694"/>
    </source>
</evidence>
<name>A0A7W8DK99_9BACT</name>
<comment type="similarity">
    <text evidence="3 10 13">Belongs to the IPP transferase family.</text>
</comment>
<evidence type="ECO:0000256" key="10">
    <source>
        <dbReference type="HAMAP-Rule" id="MF_00185"/>
    </source>
</evidence>
<keyword evidence="15" id="KW-1185">Reference proteome</keyword>
<dbReference type="EC" id="2.5.1.75" evidence="10"/>
<evidence type="ECO:0000256" key="11">
    <source>
        <dbReference type="RuleBase" id="RU003783"/>
    </source>
</evidence>
<feature type="binding site" evidence="10">
    <location>
        <begin position="19"/>
        <end position="26"/>
    </location>
    <ligand>
        <name>ATP</name>
        <dbReference type="ChEBI" id="CHEBI:30616"/>
    </ligand>
</feature>
<proteinExistence type="inferred from homology"/>
<evidence type="ECO:0000256" key="4">
    <source>
        <dbReference type="ARBA" id="ARBA00022679"/>
    </source>
</evidence>
<comment type="cofactor">
    <cofactor evidence="1 10">
        <name>Mg(2+)</name>
        <dbReference type="ChEBI" id="CHEBI:18420"/>
    </cofactor>
</comment>
<dbReference type="Pfam" id="PF01715">
    <property type="entry name" value="IPPT"/>
    <property type="match status" value="1"/>
</dbReference>
<comment type="caution">
    <text evidence="10">Lacks conserved residue(s) required for the propagation of feature annotation.</text>
</comment>
<sequence>MPGLPGTAMLPDSTFFITGPTASGKTALAIALAQQVGGEIVNADAFQLYAGMDLLTAKPSAAELASVPHHLYGVLPLSESCDAARYHALAVPVIQEIAARGRVPIVVGGSGLYIKALTHGLSPLPAASPQLRAQFQHLSPGEKIVWLLQRDPEAATTVNLRNPRYVERALEICLLSGRPQSGLRRSFEQAEPEVNGIILQWDRETLYRRINQRTLDMFAAGLVAEVAALGPLSPTAEKAIGVREVRAHLAGQTTLPDTISAIQQATRHYAKRQITWFRRERCFQTICLDSLPTAQCVLPHLLDLFPCLRPSSQSAPSSST</sequence>
<dbReference type="AlphaFoldDB" id="A0A7W8DK99"/>
<dbReference type="SUPFAM" id="SSF52540">
    <property type="entry name" value="P-loop containing nucleoside triphosphate hydrolases"/>
    <property type="match status" value="2"/>
</dbReference>
<comment type="function">
    <text evidence="2 10 12">Catalyzes the transfer of a dimethylallyl group onto the adenine at position 37 in tRNAs that read codons beginning with uridine, leading to the formation of N6-(dimethylallyl)adenosine (i(6)A).</text>
</comment>
<evidence type="ECO:0000256" key="7">
    <source>
        <dbReference type="ARBA" id="ARBA00022840"/>
    </source>
</evidence>
<evidence type="ECO:0000313" key="15">
    <source>
        <dbReference type="Proteomes" id="UP000590740"/>
    </source>
</evidence>
<dbReference type="Gene3D" id="1.10.20.140">
    <property type="match status" value="1"/>
</dbReference>
<dbReference type="GO" id="GO:0052381">
    <property type="term" value="F:tRNA dimethylallyltransferase activity"/>
    <property type="evidence" value="ECO:0007669"/>
    <property type="project" value="UniProtKB-UniRule"/>
</dbReference>
<feature type="binding site" evidence="10">
    <location>
        <begin position="21"/>
        <end position="26"/>
    </location>
    <ligand>
        <name>substrate</name>
    </ligand>
</feature>
<comment type="catalytic activity">
    <reaction evidence="9 10 11">
        <text>adenosine(37) in tRNA + dimethylallyl diphosphate = N(6)-dimethylallyladenosine(37) in tRNA + diphosphate</text>
        <dbReference type="Rhea" id="RHEA:26482"/>
        <dbReference type="Rhea" id="RHEA-COMP:10162"/>
        <dbReference type="Rhea" id="RHEA-COMP:10375"/>
        <dbReference type="ChEBI" id="CHEBI:33019"/>
        <dbReference type="ChEBI" id="CHEBI:57623"/>
        <dbReference type="ChEBI" id="CHEBI:74411"/>
        <dbReference type="ChEBI" id="CHEBI:74415"/>
        <dbReference type="EC" id="2.5.1.75"/>
    </reaction>
</comment>
<evidence type="ECO:0000256" key="8">
    <source>
        <dbReference type="ARBA" id="ARBA00022842"/>
    </source>
</evidence>
<dbReference type="NCBIfam" id="TIGR00174">
    <property type="entry name" value="miaA"/>
    <property type="match status" value="1"/>
</dbReference>
<gene>
    <name evidence="10" type="primary">miaA</name>
    <name evidence="14" type="ORF">HNQ65_002586</name>
</gene>
<evidence type="ECO:0000256" key="2">
    <source>
        <dbReference type="ARBA" id="ARBA00003213"/>
    </source>
</evidence>
<keyword evidence="5 10" id="KW-0819">tRNA processing</keyword>
<dbReference type="Proteomes" id="UP000590740">
    <property type="component" value="Unassembled WGS sequence"/>
</dbReference>
<feature type="site" description="Interaction with substrate tRNA" evidence="10">
    <location>
        <position position="110"/>
    </location>
</feature>
<keyword evidence="8 10" id="KW-0460">Magnesium</keyword>